<dbReference type="AlphaFoldDB" id="A0AAV4NYY4"/>
<organism evidence="2 3">
    <name type="scientific">Caerostris extrusa</name>
    <name type="common">Bark spider</name>
    <name type="synonym">Caerostris bankana</name>
    <dbReference type="NCBI Taxonomy" id="172846"/>
    <lineage>
        <taxon>Eukaryota</taxon>
        <taxon>Metazoa</taxon>
        <taxon>Ecdysozoa</taxon>
        <taxon>Arthropoda</taxon>
        <taxon>Chelicerata</taxon>
        <taxon>Arachnida</taxon>
        <taxon>Araneae</taxon>
        <taxon>Araneomorphae</taxon>
        <taxon>Entelegynae</taxon>
        <taxon>Araneoidea</taxon>
        <taxon>Araneidae</taxon>
        <taxon>Caerostris</taxon>
    </lineage>
</organism>
<evidence type="ECO:0000313" key="2">
    <source>
        <dbReference type="EMBL" id="GIX89520.1"/>
    </source>
</evidence>
<feature type="region of interest" description="Disordered" evidence="1">
    <location>
        <begin position="1"/>
        <end position="34"/>
    </location>
</feature>
<feature type="compositionally biased region" description="Basic and acidic residues" evidence="1">
    <location>
        <begin position="1"/>
        <end position="11"/>
    </location>
</feature>
<name>A0AAV4NYY4_CAEEX</name>
<feature type="compositionally biased region" description="Basic residues" evidence="1">
    <location>
        <begin position="15"/>
        <end position="28"/>
    </location>
</feature>
<sequence>MSGRESRDDVLCHSSAHKSHTRHRRKRSPFAGNPDRLVSIWPGMLIAYYDRFALRLGKCLQQRNLVGKWELMNQRSST</sequence>
<dbReference type="Proteomes" id="UP001054945">
    <property type="component" value="Unassembled WGS sequence"/>
</dbReference>
<accession>A0AAV4NYY4</accession>
<keyword evidence="3" id="KW-1185">Reference proteome</keyword>
<proteinExistence type="predicted"/>
<reference evidence="2 3" key="1">
    <citation type="submission" date="2021-06" db="EMBL/GenBank/DDBJ databases">
        <title>Caerostris extrusa draft genome.</title>
        <authorList>
            <person name="Kono N."/>
            <person name="Arakawa K."/>
        </authorList>
    </citation>
    <scope>NUCLEOTIDE SEQUENCE [LARGE SCALE GENOMIC DNA]</scope>
</reference>
<dbReference type="EMBL" id="BPLR01021433">
    <property type="protein sequence ID" value="GIX89520.1"/>
    <property type="molecule type" value="Genomic_DNA"/>
</dbReference>
<evidence type="ECO:0000256" key="1">
    <source>
        <dbReference type="SAM" id="MobiDB-lite"/>
    </source>
</evidence>
<protein>
    <submittedName>
        <fullName evidence="2">Uncharacterized protein</fullName>
    </submittedName>
</protein>
<comment type="caution">
    <text evidence="2">The sequence shown here is derived from an EMBL/GenBank/DDBJ whole genome shotgun (WGS) entry which is preliminary data.</text>
</comment>
<gene>
    <name evidence="2" type="ORF">CEXT_623401</name>
</gene>
<evidence type="ECO:0000313" key="3">
    <source>
        <dbReference type="Proteomes" id="UP001054945"/>
    </source>
</evidence>